<dbReference type="PROSITE" id="PS50102">
    <property type="entry name" value="RRM"/>
    <property type="match status" value="1"/>
</dbReference>
<dbReference type="InterPro" id="IPR012677">
    <property type="entry name" value="Nucleotide-bd_a/b_plait_sf"/>
</dbReference>
<dbReference type="Gene3D" id="1.20.1390.10">
    <property type="entry name" value="PWI domain"/>
    <property type="match status" value="1"/>
</dbReference>
<evidence type="ECO:0000259" key="4">
    <source>
        <dbReference type="PROSITE" id="PS51025"/>
    </source>
</evidence>
<dbReference type="SUPFAM" id="SSF54928">
    <property type="entry name" value="RNA-binding domain, RBD"/>
    <property type="match status" value="1"/>
</dbReference>
<dbReference type="AlphaFoldDB" id="A0A0H5R5W9"/>
<feature type="region of interest" description="Disordered" evidence="2">
    <location>
        <begin position="267"/>
        <end position="310"/>
    </location>
</feature>
<evidence type="ECO:0008006" key="6">
    <source>
        <dbReference type="Google" id="ProtNLM"/>
    </source>
</evidence>
<feature type="domain" description="PWI" evidence="4">
    <location>
        <begin position="377"/>
        <end position="467"/>
    </location>
</feature>
<dbReference type="EMBL" id="HACM01009076">
    <property type="protein sequence ID" value="CRZ09518.1"/>
    <property type="molecule type" value="Transcribed_RNA"/>
</dbReference>
<dbReference type="InterPro" id="IPR034268">
    <property type="entry name" value="RBM25_RRM"/>
</dbReference>
<dbReference type="InterPro" id="IPR002483">
    <property type="entry name" value="PWI_dom"/>
</dbReference>
<dbReference type="InterPro" id="IPR000504">
    <property type="entry name" value="RRM_dom"/>
</dbReference>
<dbReference type="PROSITE" id="PS51025">
    <property type="entry name" value="PWI"/>
    <property type="match status" value="1"/>
</dbReference>
<dbReference type="CDD" id="cd12446">
    <property type="entry name" value="RRM_RBM25"/>
    <property type="match status" value="1"/>
</dbReference>
<accession>A0A0H5R5W9</accession>
<dbReference type="Pfam" id="PF01480">
    <property type="entry name" value="PWI"/>
    <property type="match status" value="1"/>
</dbReference>
<evidence type="ECO:0000259" key="3">
    <source>
        <dbReference type="PROSITE" id="PS50102"/>
    </source>
</evidence>
<evidence type="ECO:0000256" key="2">
    <source>
        <dbReference type="SAM" id="MobiDB-lite"/>
    </source>
</evidence>
<organism evidence="5">
    <name type="scientific">Spongospora subterranea</name>
    <dbReference type="NCBI Taxonomy" id="70186"/>
    <lineage>
        <taxon>Eukaryota</taxon>
        <taxon>Sar</taxon>
        <taxon>Rhizaria</taxon>
        <taxon>Endomyxa</taxon>
        <taxon>Phytomyxea</taxon>
        <taxon>Plasmodiophorida</taxon>
        <taxon>Plasmodiophoridae</taxon>
        <taxon>Spongospora</taxon>
    </lineage>
</organism>
<dbReference type="GO" id="GO:0003723">
    <property type="term" value="F:RNA binding"/>
    <property type="evidence" value="ECO:0007669"/>
    <property type="project" value="UniProtKB-UniRule"/>
</dbReference>
<keyword evidence="1" id="KW-0694">RNA-binding</keyword>
<dbReference type="SMART" id="SM00311">
    <property type="entry name" value="PWI"/>
    <property type="match status" value="1"/>
</dbReference>
<dbReference type="InterPro" id="IPR052768">
    <property type="entry name" value="RBM25"/>
</dbReference>
<dbReference type="Gene3D" id="3.30.70.330">
    <property type="match status" value="1"/>
</dbReference>
<evidence type="ECO:0000313" key="5">
    <source>
        <dbReference type="EMBL" id="CRZ09518.1"/>
    </source>
</evidence>
<sequence length="467" mass="51402">MSQPPYPGYYGAPPVAQYPPGYGGYPPATYPGANPMLIPPPGNMMYQNQQYHQMPPPVPPQFLQVPPSGQYSMPVAQPFGQPPPPPPSQGYVLSGAARPSPLLARTGPAPPASHLLKPMTVFVSKIPNGVDDVVMRQLLDQCGRVVKWNRVINPKTEEPQNFGFCQFLGPGGLVGAIKLLSDVKLNPDSDEPGLMVKIDPKSELLCEEYSNESIAENRDEEWQVKETIIRKIIQDRLIRLAENPQASAKEKDSRVFLPVLPSRGGTGVNSIPVASKPSIPDASVTRKRERAPSPIRPKAEPEAELVEEDGKNTKKLGWKKSNITSKPSKGAPVLEAFANSAEESNVSNLYTARRERDIKPLIMDADVFWAQVPGEFDQLTSYQFVWDTIDRTAFLNGVIKTFVSQKVCDYLGQPEPDLVNFIMSLITAEKSAVEIISQIGEVFGDDSKSFVAKLWAQMVFEYLSLST</sequence>
<proteinExistence type="predicted"/>
<dbReference type="PANTHER" id="PTHR18806">
    <property type="entry name" value="RBM25 PROTEIN"/>
    <property type="match status" value="1"/>
</dbReference>
<name>A0A0H5R5W9_9EUKA</name>
<dbReference type="Pfam" id="PF00076">
    <property type="entry name" value="RRM_1"/>
    <property type="match status" value="1"/>
</dbReference>
<protein>
    <recommendedName>
        <fullName evidence="6">PWI domain-containing protein</fullName>
    </recommendedName>
</protein>
<dbReference type="PANTHER" id="PTHR18806:SF4">
    <property type="entry name" value="RNA-BINDING PROTEIN 25"/>
    <property type="match status" value="1"/>
</dbReference>
<reference evidence="5" key="1">
    <citation type="submission" date="2015-04" db="EMBL/GenBank/DDBJ databases">
        <title>The genome sequence of the plant pathogenic Rhizarian Plasmodiophora brassicae reveals insights in its biotrophic life cycle and the origin of chitin synthesis.</title>
        <authorList>
            <person name="Schwelm A."/>
            <person name="Fogelqvist J."/>
            <person name="Knaust A."/>
            <person name="Julke S."/>
            <person name="Lilja T."/>
            <person name="Dhandapani V."/>
            <person name="Bonilla-Rosso G."/>
            <person name="Karlsson M."/>
            <person name="Shevchenko A."/>
            <person name="Choi S.R."/>
            <person name="Kim H.G."/>
            <person name="Park J.Y."/>
            <person name="Lim Y.P."/>
            <person name="Ludwig-Muller J."/>
            <person name="Dixelius C."/>
        </authorList>
    </citation>
    <scope>NUCLEOTIDE SEQUENCE</scope>
    <source>
        <tissue evidence="5">Potato root galls</tissue>
    </source>
</reference>
<feature type="domain" description="RRM" evidence="3">
    <location>
        <begin position="119"/>
        <end position="203"/>
    </location>
</feature>
<evidence type="ECO:0000256" key="1">
    <source>
        <dbReference type="PROSITE-ProRule" id="PRU00176"/>
    </source>
</evidence>
<dbReference type="InterPro" id="IPR035979">
    <property type="entry name" value="RBD_domain_sf"/>
</dbReference>